<dbReference type="SUPFAM" id="SSF53300">
    <property type="entry name" value="vWA-like"/>
    <property type="match status" value="1"/>
</dbReference>
<dbReference type="InterPro" id="IPR010734">
    <property type="entry name" value="Copine_C"/>
</dbReference>
<name>A0A8T2UJX8_CERRI</name>
<dbReference type="InterPro" id="IPR036465">
    <property type="entry name" value="vWFA_dom_sf"/>
</dbReference>
<dbReference type="PANTHER" id="PTHR45751">
    <property type="entry name" value="COPINE FAMILY PROTEIN 1"/>
    <property type="match status" value="1"/>
</dbReference>
<dbReference type="GO" id="GO:0016567">
    <property type="term" value="P:protein ubiquitination"/>
    <property type="evidence" value="ECO:0007669"/>
    <property type="project" value="TreeGrafter"/>
</dbReference>
<dbReference type="Proteomes" id="UP000825935">
    <property type="component" value="Chromosome 6"/>
</dbReference>
<dbReference type="Pfam" id="PF07002">
    <property type="entry name" value="Copine"/>
    <property type="match status" value="1"/>
</dbReference>
<dbReference type="GO" id="GO:0005634">
    <property type="term" value="C:nucleus"/>
    <property type="evidence" value="ECO:0007669"/>
    <property type="project" value="TreeGrafter"/>
</dbReference>
<evidence type="ECO:0000313" key="3">
    <source>
        <dbReference type="Proteomes" id="UP000825935"/>
    </source>
</evidence>
<dbReference type="PANTHER" id="PTHR45751:SF11">
    <property type="entry name" value="COPINE FAMILY PROTEIN 2"/>
    <property type="match status" value="1"/>
</dbReference>
<protein>
    <recommendedName>
        <fullName evidence="1">Copine C-terminal domain-containing protein</fullName>
    </recommendedName>
</protein>
<dbReference type="AlphaFoldDB" id="A0A8T2UJX8"/>
<feature type="domain" description="Copine C-terminal" evidence="1">
    <location>
        <begin position="87"/>
        <end position="297"/>
    </location>
</feature>
<gene>
    <name evidence="2" type="ORF">KP509_06G037400</name>
</gene>
<dbReference type="EMBL" id="CM035411">
    <property type="protein sequence ID" value="KAH7434840.1"/>
    <property type="molecule type" value="Genomic_DNA"/>
</dbReference>
<evidence type="ECO:0000259" key="1">
    <source>
        <dbReference type="Pfam" id="PF07002"/>
    </source>
</evidence>
<sequence>MLLANYCGKNITITCCREIVGKVQRCIEDWHGPFARMTCPNWREGIRDCSSVLSLYIMPYPFAQQLRASLYSHHLVTGKHSFDGMNLHETNGPKQNPYQHVISVIGSTLLGYDDDKKIPCFGFGDASTYDKKVFSFYHHGEPCDGVQGVLKGYKELLPYVSFSGPTSFAPLIYVAIDIVKKSQNQYHILLIIADGQLTEGTGPCKGILTQQERETIDAIVAASNYPLSIIMVGVGDGPWDKMEEFDDAIPTRKFDNFQFVNYSEIMDEYKDTTSRDTALAVEALMELPQQYEWIKNMHFTSCRQTCFKSINSYIIAPPIAQNARSCGPSYQSSHPSVQQAYHNIQPHGLQMNAQSCGPSFQSSYPSVQQAYQNFQPHGHQKKYEMVSSLPKLKALGKHVSEGYI</sequence>
<dbReference type="GO" id="GO:0004842">
    <property type="term" value="F:ubiquitin-protein transferase activity"/>
    <property type="evidence" value="ECO:0007669"/>
    <property type="project" value="TreeGrafter"/>
</dbReference>
<dbReference type="OrthoDB" id="5855668at2759"/>
<comment type="caution">
    <text evidence="2">The sequence shown here is derived from an EMBL/GenBank/DDBJ whole genome shotgun (WGS) entry which is preliminary data.</text>
</comment>
<reference evidence="2" key="1">
    <citation type="submission" date="2021-08" db="EMBL/GenBank/DDBJ databases">
        <title>WGS assembly of Ceratopteris richardii.</title>
        <authorList>
            <person name="Marchant D.B."/>
            <person name="Chen G."/>
            <person name="Jenkins J."/>
            <person name="Shu S."/>
            <person name="Leebens-Mack J."/>
            <person name="Grimwood J."/>
            <person name="Schmutz J."/>
            <person name="Soltis P."/>
            <person name="Soltis D."/>
            <person name="Chen Z.-H."/>
        </authorList>
    </citation>
    <scope>NUCLEOTIDE SEQUENCE</scope>
    <source>
        <strain evidence="2">Whitten #5841</strain>
        <tissue evidence="2">Leaf</tissue>
    </source>
</reference>
<proteinExistence type="predicted"/>
<dbReference type="InterPro" id="IPR052079">
    <property type="entry name" value="E3_ligase/Copine_domain"/>
</dbReference>
<accession>A0A8T2UJX8</accession>
<keyword evidence="3" id="KW-1185">Reference proteome</keyword>
<organism evidence="2 3">
    <name type="scientific">Ceratopteris richardii</name>
    <name type="common">Triangle waterfern</name>
    <dbReference type="NCBI Taxonomy" id="49495"/>
    <lineage>
        <taxon>Eukaryota</taxon>
        <taxon>Viridiplantae</taxon>
        <taxon>Streptophyta</taxon>
        <taxon>Embryophyta</taxon>
        <taxon>Tracheophyta</taxon>
        <taxon>Polypodiopsida</taxon>
        <taxon>Polypodiidae</taxon>
        <taxon>Polypodiales</taxon>
        <taxon>Pteridineae</taxon>
        <taxon>Pteridaceae</taxon>
        <taxon>Parkerioideae</taxon>
        <taxon>Ceratopteris</taxon>
    </lineage>
</organism>
<evidence type="ECO:0000313" key="2">
    <source>
        <dbReference type="EMBL" id="KAH7434840.1"/>
    </source>
</evidence>